<keyword evidence="5 8" id="KW-1133">Transmembrane helix</keyword>
<feature type="transmembrane region" description="Helical" evidence="8">
    <location>
        <begin position="198"/>
        <end position="216"/>
    </location>
</feature>
<keyword evidence="2" id="KW-0813">Transport</keyword>
<evidence type="ECO:0000256" key="5">
    <source>
        <dbReference type="ARBA" id="ARBA00022989"/>
    </source>
</evidence>
<feature type="transmembrane region" description="Helical" evidence="8">
    <location>
        <begin position="63"/>
        <end position="80"/>
    </location>
</feature>
<dbReference type="PANTHER" id="PTHR32507:SF0">
    <property type="entry name" value="NA(+)_H(+) ANTIPORTER 2-RELATED"/>
    <property type="match status" value="1"/>
</dbReference>
<feature type="transmembrane region" description="Helical" evidence="8">
    <location>
        <begin position="223"/>
        <end position="242"/>
    </location>
</feature>
<evidence type="ECO:0000256" key="1">
    <source>
        <dbReference type="ARBA" id="ARBA00004651"/>
    </source>
</evidence>
<feature type="transmembrane region" description="Helical" evidence="8">
    <location>
        <begin position="123"/>
        <end position="145"/>
    </location>
</feature>
<evidence type="ECO:0000256" key="6">
    <source>
        <dbReference type="ARBA" id="ARBA00023065"/>
    </source>
</evidence>
<keyword evidence="6" id="KW-0406">Ion transport</keyword>
<keyword evidence="4 8" id="KW-0812">Transmembrane</keyword>
<keyword evidence="11" id="KW-1185">Reference proteome</keyword>
<evidence type="ECO:0000313" key="10">
    <source>
        <dbReference type="EMBL" id="MBV7272550.1"/>
    </source>
</evidence>
<evidence type="ECO:0000256" key="3">
    <source>
        <dbReference type="ARBA" id="ARBA00022449"/>
    </source>
</evidence>
<dbReference type="RefSeq" id="WP_218319584.1">
    <property type="nucleotide sequence ID" value="NZ_JAEEGC010000026.1"/>
</dbReference>
<dbReference type="Pfam" id="PF00999">
    <property type="entry name" value="Na_H_Exchanger"/>
    <property type="match status" value="1"/>
</dbReference>
<evidence type="ECO:0000256" key="7">
    <source>
        <dbReference type="ARBA" id="ARBA00023136"/>
    </source>
</evidence>
<keyword evidence="7 8" id="KW-0472">Membrane</keyword>
<proteinExistence type="predicted"/>
<protein>
    <submittedName>
        <fullName evidence="10">Sodium:proton antiporter</fullName>
    </submittedName>
</protein>
<evidence type="ECO:0000259" key="9">
    <source>
        <dbReference type="Pfam" id="PF00999"/>
    </source>
</evidence>
<dbReference type="GO" id="GO:0005886">
    <property type="term" value="C:plasma membrane"/>
    <property type="evidence" value="ECO:0007669"/>
    <property type="project" value="UniProtKB-SubCell"/>
</dbReference>
<evidence type="ECO:0000256" key="8">
    <source>
        <dbReference type="SAM" id="Phobius"/>
    </source>
</evidence>
<comment type="subcellular location">
    <subcellularLocation>
        <location evidence="1">Cell membrane</location>
        <topology evidence="1">Multi-pass membrane protein</topology>
    </subcellularLocation>
</comment>
<dbReference type="GO" id="GO:1902600">
    <property type="term" value="P:proton transmembrane transport"/>
    <property type="evidence" value="ECO:0007669"/>
    <property type="project" value="InterPro"/>
</dbReference>
<feature type="domain" description="Cation/H+ exchanger transmembrane" evidence="9">
    <location>
        <begin position="20"/>
        <end position="401"/>
    </location>
</feature>
<dbReference type="GO" id="GO:0015297">
    <property type="term" value="F:antiporter activity"/>
    <property type="evidence" value="ECO:0007669"/>
    <property type="project" value="UniProtKB-KW"/>
</dbReference>
<feature type="transmembrane region" description="Helical" evidence="8">
    <location>
        <begin position="248"/>
        <end position="267"/>
    </location>
</feature>
<dbReference type="InterPro" id="IPR006153">
    <property type="entry name" value="Cation/H_exchanger_TM"/>
</dbReference>
<gene>
    <name evidence="10" type="ORF">I6U48_06415</name>
</gene>
<reference evidence="10" key="1">
    <citation type="submission" date="2020-12" db="EMBL/GenBank/DDBJ databases">
        <title>Clostridium thailandense sp. nov., a novel acetogenic bacterium isolated from peat land soil in Thailand.</title>
        <authorList>
            <person name="Chaikitkaew S."/>
            <person name="Birkeland N.K."/>
        </authorList>
    </citation>
    <scope>NUCLEOTIDE SEQUENCE</scope>
    <source>
        <strain evidence="10">PL3</strain>
    </source>
</reference>
<comment type="caution">
    <text evidence="10">The sequence shown here is derived from an EMBL/GenBank/DDBJ whole genome shotgun (WGS) entry which is preliminary data.</text>
</comment>
<feature type="transmembrane region" description="Helical" evidence="8">
    <location>
        <begin position="288"/>
        <end position="308"/>
    </location>
</feature>
<feature type="transmembrane region" description="Helical" evidence="8">
    <location>
        <begin position="12"/>
        <end position="31"/>
    </location>
</feature>
<feature type="transmembrane region" description="Helical" evidence="8">
    <location>
        <begin position="166"/>
        <end position="192"/>
    </location>
</feature>
<feature type="transmembrane region" description="Helical" evidence="8">
    <location>
        <begin position="347"/>
        <end position="368"/>
    </location>
</feature>
<dbReference type="EMBL" id="JAEEGC010000026">
    <property type="protein sequence ID" value="MBV7272550.1"/>
    <property type="molecule type" value="Genomic_DNA"/>
</dbReference>
<accession>A0A949THW9</accession>
<dbReference type="AlphaFoldDB" id="A0A949THW9"/>
<feature type="transmembrane region" description="Helical" evidence="8">
    <location>
        <begin position="38"/>
        <end position="57"/>
    </location>
</feature>
<dbReference type="Proteomes" id="UP000694308">
    <property type="component" value="Unassembled WGS sequence"/>
</dbReference>
<sequence length="408" mass="44427">MEGNTIILTEDLMKMLSIIIFTGIICVKLSSKIRLPDVILFILAGIVLGPQVLNVINFQEYPVANQLILTFGAAYILYDGGREVELRILNRIKVSVILLATLGVVIASFIIGFSASKILNIDFIYALLMGSVIVSTDPSVLVPLFKNMGISNKLKQTIISESACNDAAAAIMTFSILGIIAGGKFSIGASVFELLTKAGGGVIVGLIIGYISTSLVSERRRGILSGYPGEISVASVLGAYILAEHFHFSGFMAVFIVGIICGNKEIFNLHVDKSHQEIHISFKEVTIMILRIMIFVLLGTQMNFAILAQYWLKATIIIIILMFIARPASVLPSVILDKKAKWNYREIIYLMWTKETGVIPAALAGMLVSMKIPNAELISAVTFMAIILTLLLQASTAVLLARKLKLDE</sequence>
<feature type="transmembrane region" description="Helical" evidence="8">
    <location>
        <begin position="92"/>
        <end position="111"/>
    </location>
</feature>
<name>A0A949THW9_9CLOT</name>
<evidence type="ECO:0000313" key="11">
    <source>
        <dbReference type="Proteomes" id="UP000694308"/>
    </source>
</evidence>
<evidence type="ECO:0000256" key="4">
    <source>
        <dbReference type="ARBA" id="ARBA00022692"/>
    </source>
</evidence>
<organism evidence="10 11">
    <name type="scientific">Clostridium thailandense</name>
    <dbReference type="NCBI Taxonomy" id="2794346"/>
    <lineage>
        <taxon>Bacteria</taxon>
        <taxon>Bacillati</taxon>
        <taxon>Bacillota</taxon>
        <taxon>Clostridia</taxon>
        <taxon>Eubacteriales</taxon>
        <taxon>Clostridiaceae</taxon>
        <taxon>Clostridium</taxon>
    </lineage>
</organism>
<keyword evidence="3" id="KW-0050">Antiport</keyword>
<evidence type="ECO:0000256" key="2">
    <source>
        <dbReference type="ARBA" id="ARBA00022448"/>
    </source>
</evidence>
<feature type="transmembrane region" description="Helical" evidence="8">
    <location>
        <begin position="380"/>
        <end position="401"/>
    </location>
</feature>
<feature type="transmembrane region" description="Helical" evidence="8">
    <location>
        <begin position="314"/>
        <end position="335"/>
    </location>
</feature>
<dbReference type="PANTHER" id="PTHR32507">
    <property type="entry name" value="NA(+)/H(+) ANTIPORTER 1"/>
    <property type="match status" value="1"/>
</dbReference>